<feature type="transmembrane region" description="Helical" evidence="1">
    <location>
        <begin position="185"/>
        <end position="207"/>
    </location>
</feature>
<keyword evidence="1" id="KW-0812">Transmembrane</keyword>
<keyword evidence="1" id="KW-0472">Membrane</keyword>
<feature type="transmembrane region" description="Helical" evidence="1">
    <location>
        <begin position="219"/>
        <end position="237"/>
    </location>
</feature>
<evidence type="ECO:0000313" key="2">
    <source>
        <dbReference type="EMBL" id="XDU94043.1"/>
    </source>
</evidence>
<gene>
    <name evidence="2" type="ORF">AB3G34_09065</name>
</gene>
<dbReference type="EMBL" id="CP165625">
    <property type="protein sequence ID" value="XDU94043.1"/>
    <property type="molecule type" value="Genomic_DNA"/>
</dbReference>
<dbReference type="AlphaFoldDB" id="A0AB39VZ49"/>
<evidence type="ECO:0000256" key="1">
    <source>
        <dbReference type="SAM" id="Phobius"/>
    </source>
</evidence>
<organism evidence="2">
    <name type="scientific">Flavobacterium sp. WC2409</name>
    <dbReference type="NCBI Taxonomy" id="3234139"/>
    <lineage>
        <taxon>Bacteria</taxon>
        <taxon>Pseudomonadati</taxon>
        <taxon>Bacteroidota</taxon>
        <taxon>Flavobacteriia</taxon>
        <taxon>Flavobacteriales</taxon>
        <taxon>Flavobacteriaceae</taxon>
        <taxon>Flavobacterium</taxon>
    </lineage>
</organism>
<keyword evidence="1" id="KW-1133">Transmembrane helix</keyword>
<accession>A0AB39VZ49</accession>
<dbReference type="RefSeq" id="WP_369752211.1">
    <property type="nucleotide sequence ID" value="NZ_CP165625.1"/>
</dbReference>
<sequence length="364" mass="42723">MEESFKTYEKTIKKKHSFGWTPQFEDEFRTNLNEKVFIPIAEKTFEKLNWDLVFKDDKNVEAKRKESAFGIEKWTEAITVNYNHGKISVRSESLGNEMWDNGRNSKRVNLFIHTFKETEKSFDRESLEKLEIEVDKKNNWDDYGIPENLPKPNEPKKSNFVIPLVGGIILSVVLAFILAKVSIKGLYIIGLFEFIVAMAIAFSLKYLIKFSNFTEFKKLQFLLIGIIILTYVLNQYFQYEIILRENNYERIGFFEFIKLRLETGLTIKKLNTGWIGLLISWGLQFVITYYVALLRLISNITSFQLERVPMEVVDFAFYYFVKGKTEEEVRQELSKKGWTEKQNQDEVFEAIAGLQGATEINRMK</sequence>
<name>A0AB39VZ49_9FLAO</name>
<feature type="transmembrane region" description="Helical" evidence="1">
    <location>
        <begin position="160"/>
        <end position="179"/>
    </location>
</feature>
<proteinExistence type="predicted"/>
<reference evidence="2" key="1">
    <citation type="submission" date="2024-07" db="EMBL/GenBank/DDBJ databases">
        <authorList>
            <person name="Biller S.J."/>
        </authorList>
    </citation>
    <scope>NUCLEOTIDE SEQUENCE</scope>
    <source>
        <strain evidence="2">WC2409</strain>
    </source>
</reference>
<protein>
    <submittedName>
        <fullName evidence="2">Uncharacterized protein</fullName>
    </submittedName>
</protein>
<feature type="transmembrane region" description="Helical" evidence="1">
    <location>
        <begin position="274"/>
        <end position="297"/>
    </location>
</feature>